<reference evidence="1" key="1">
    <citation type="journal article" date="2015" name="Genome Announc.">
        <title>Draft Genome Sequence of Tolypothrix boutellei Strain VB521301.</title>
        <authorList>
            <person name="Chandrababunaidu M.M."/>
            <person name="Singh D."/>
            <person name="Sen D."/>
            <person name="Bhan S."/>
            <person name="Das S."/>
            <person name="Gupta A."/>
            <person name="Adhikary S.P."/>
            <person name="Tripathy S."/>
        </authorList>
    </citation>
    <scope>NUCLEOTIDE SEQUENCE</scope>
    <source>
        <strain evidence="1">VB521301</strain>
    </source>
</reference>
<dbReference type="OrthoDB" id="3242676at2"/>
<comment type="caution">
    <text evidence="1">The sequence shown here is derived from an EMBL/GenBank/DDBJ whole genome shotgun (WGS) entry which is preliminary data.</text>
</comment>
<organism evidence="1">
    <name type="scientific">Tolypothrix bouteillei VB521301</name>
    <dbReference type="NCBI Taxonomy" id="1479485"/>
    <lineage>
        <taxon>Bacteria</taxon>
        <taxon>Bacillati</taxon>
        <taxon>Cyanobacteriota</taxon>
        <taxon>Cyanophyceae</taxon>
        <taxon>Nostocales</taxon>
        <taxon>Tolypothrichaceae</taxon>
        <taxon>Tolypothrix</taxon>
    </lineage>
</organism>
<sequence length="214" mass="24071">MSYKEAEVKLFQEFDRQVENLVQKEYSKVALVPADEFIKHIEPLKEKIGELVMQGKEPCLRHIPFVIVVKSDLVAADKTIELVERENKKGFAVIDADDLKGFKPIEGVKLPNSMAYLLVDIDTGKETLNITPDNAMEIIKKQNRSPLTIDEGIAVITHYPDILRKNNGFSLLGSRCGDRRVTALWISKNQPKLGWCWAGNPHTWLGSANCGGRL</sequence>
<dbReference type="Pfam" id="PF18959">
    <property type="entry name" value="DUF5701"/>
    <property type="match status" value="1"/>
</dbReference>
<accession>A0A0C1R4Q2</accession>
<name>A0A0C1R4Q2_9CYAN</name>
<evidence type="ECO:0000313" key="1">
    <source>
        <dbReference type="EMBL" id="KIE12509.1"/>
    </source>
</evidence>
<proteinExistence type="predicted"/>
<gene>
    <name evidence="1" type="ORF">DA73_0209275</name>
</gene>
<dbReference type="EMBL" id="JHEG02000036">
    <property type="protein sequence ID" value="KIE12509.1"/>
    <property type="molecule type" value="Genomic_DNA"/>
</dbReference>
<dbReference type="InterPro" id="IPR043755">
    <property type="entry name" value="DUF5701"/>
</dbReference>
<dbReference type="AlphaFoldDB" id="A0A0C1R4Q2"/>
<protein>
    <submittedName>
        <fullName evidence="1">Uncharacterized protein</fullName>
    </submittedName>
</protein>